<evidence type="ECO:0000313" key="2">
    <source>
        <dbReference type="Proteomes" id="UP000027120"/>
    </source>
</evidence>
<dbReference type="Proteomes" id="UP000027120">
    <property type="component" value="Unassembled WGS sequence"/>
</dbReference>
<sequence>MEGRRWEDLDEDRLLNVLGRVGMESLILDVHFVSKSWHRAKLKTSSQFIKLIVDRSCGNATVLIPPHCCLTERLEQYWRNLEGLILGMSNDMRAILTQICLNCKNFSWVCMDREYLVIILQGCKELVYLGLPDCVGFNVDTEILKLTSYISTFKYGCSTAKPNDDDG</sequence>
<proteinExistence type="predicted"/>
<keyword evidence="2" id="KW-1185">Reference proteome</keyword>
<evidence type="ECO:0000313" key="1">
    <source>
        <dbReference type="EMBL" id="KDO45561.1"/>
    </source>
</evidence>
<evidence type="ECO:0008006" key="3">
    <source>
        <dbReference type="Google" id="ProtNLM"/>
    </source>
</evidence>
<dbReference type="GO" id="GO:1905761">
    <property type="term" value="F:SCF ubiquitin ligase complex binding"/>
    <property type="evidence" value="ECO:0000318"/>
    <property type="project" value="GO_Central"/>
</dbReference>
<dbReference type="AlphaFoldDB" id="A0A067E3T8"/>
<organism evidence="1 2">
    <name type="scientific">Citrus sinensis</name>
    <name type="common">Sweet orange</name>
    <name type="synonym">Citrus aurantium var. sinensis</name>
    <dbReference type="NCBI Taxonomy" id="2711"/>
    <lineage>
        <taxon>Eukaryota</taxon>
        <taxon>Viridiplantae</taxon>
        <taxon>Streptophyta</taxon>
        <taxon>Embryophyta</taxon>
        <taxon>Tracheophyta</taxon>
        <taxon>Spermatophyta</taxon>
        <taxon>Magnoliopsida</taxon>
        <taxon>eudicotyledons</taxon>
        <taxon>Gunneridae</taxon>
        <taxon>Pentapetalae</taxon>
        <taxon>rosids</taxon>
        <taxon>malvids</taxon>
        <taxon>Sapindales</taxon>
        <taxon>Rutaceae</taxon>
        <taxon>Aurantioideae</taxon>
        <taxon>Citrus</taxon>
    </lineage>
</organism>
<accession>A0A067E3T8</accession>
<gene>
    <name evidence="1" type="ORF">CISIN_1g039999mg</name>
</gene>
<dbReference type="EMBL" id="KK785246">
    <property type="protein sequence ID" value="KDO45561.1"/>
    <property type="molecule type" value="Genomic_DNA"/>
</dbReference>
<name>A0A067E3T8_CITSI</name>
<protein>
    <recommendedName>
        <fullName evidence="3">F-box domain-containing protein</fullName>
    </recommendedName>
</protein>
<reference evidence="1 2" key="1">
    <citation type="submission" date="2014-04" db="EMBL/GenBank/DDBJ databases">
        <authorList>
            <consortium name="International Citrus Genome Consortium"/>
            <person name="Gmitter F."/>
            <person name="Chen C."/>
            <person name="Farmerie W."/>
            <person name="Harkins T."/>
            <person name="Desany B."/>
            <person name="Mohiuddin M."/>
            <person name="Kodira C."/>
            <person name="Borodovsky M."/>
            <person name="Lomsadze A."/>
            <person name="Burns P."/>
            <person name="Jenkins J."/>
            <person name="Prochnik S."/>
            <person name="Shu S."/>
            <person name="Chapman J."/>
            <person name="Pitluck S."/>
            <person name="Schmutz J."/>
            <person name="Rokhsar D."/>
        </authorList>
    </citation>
    <scope>NUCLEOTIDE SEQUENCE</scope>
</reference>